<keyword evidence="8" id="KW-0812">Transmembrane</keyword>
<comment type="subcellular location">
    <subcellularLocation>
        <location evidence="2">Membrane</location>
    </subcellularLocation>
</comment>
<dbReference type="InterPro" id="IPR003660">
    <property type="entry name" value="HAMP_dom"/>
</dbReference>
<evidence type="ECO:0000259" key="9">
    <source>
        <dbReference type="PROSITE" id="PS50109"/>
    </source>
</evidence>
<dbReference type="InterPro" id="IPR036097">
    <property type="entry name" value="HisK_dim/P_sf"/>
</dbReference>
<dbReference type="SMART" id="SM00387">
    <property type="entry name" value="HATPase_c"/>
    <property type="match status" value="1"/>
</dbReference>
<dbReference type="InterPro" id="IPR003661">
    <property type="entry name" value="HisK_dim/P_dom"/>
</dbReference>
<evidence type="ECO:0000256" key="1">
    <source>
        <dbReference type="ARBA" id="ARBA00000085"/>
    </source>
</evidence>
<dbReference type="PROSITE" id="PS50885">
    <property type="entry name" value="HAMP"/>
    <property type="match status" value="1"/>
</dbReference>
<evidence type="ECO:0000259" key="10">
    <source>
        <dbReference type="PROSITE" id="PS50885"/>
    </source>
</evidence>
<sequence length="523" mass="59197">MKTRLSALRNRMVFRLWAFMMIPVMFGICFMWVVQIFLFEQNYATASVNEALDRLSPVMEDLRTRDIGNDERLLSFISHINGELLLVSEDGTLIEMYSSGHLVQPQEWELKFDSPEMIRQKPDFQELLNGHPYKHIERMHGQIIGYELGFPVTYNGDCAYLILRNALMTRTVLNLNRSQLIVLSILLTGIASVLAAVLSKQFTKPIFQIKESVDKLTQNDFSIGPDLERQDELGQLSHSVGKLGKALQRLDVLRREVIANVSHELRSPLALITGYAEMVRDITWKDEEMRNENLNLIISESNRMSEMVNDILDYSQFSAGYSKLKKDWYDLRDIVNAELTRCRQAAAEHGITLTLQIADAQMPDALPQGTTVSDMPDTKSTGTPANNQAMYPLQFQVDALKMSQVMRNLLNNAINHTPENQEIFIRLIPNPAAGAEVPDSALDAASKIAGSCCLVEVANPGDPIPEEDRNIIWERFQRSQHQSGRRLGTGIGLSIVSTILKAHEMPYGVDCKDGYNIFWFVCR</sequence>
<dbReference type="Proteomes" id="UP001437460">
    <property type="component" value="Unassembled WGS sequence"/>
</dbReference>
<keyword evidence="5" id="KW-0808">Transferase</keyword>
<protein>
    <recommendedName>
        <fullName evidence="3">histidine kinase</fullName>
        <ecNumber evidence="3">2.7.13.3</ecNumber>
    </recommendedName>
</protein>
<keyword evidence="7" id="KW-0902">Two-component regulatory system</keyword>
<keyword evidence="12" id="KW-1185">Reference proteome</keyword>
<dbReference type="Gene3D" id="3.30.565.10">
    <property type="entry name" value="Histidine kinase-like ATPase, C-terminal domain"/>
    <property type="match status" value="1"/>
</dbReference>
<keyword evidence="6 11" id="KW-0418">Kinase</keyword>
<evidence type="ECO:0000256" key="7">
    <source>
        <dbReference type="ARBA" id="ARBA00023012"/>
    </source>
</evidence>
<dbReference type="Gene3D" id="1.10.287.130">
    <property type="match status" value="1"/>
</dbReference>
<feature type="transmembrane region" description="Helical" evidence="8">
    <location>
        <begin position="12"/>
        <end position="34"/>
    </location>
</feature>
<dbReference type="InterPro" id="IPR003594">
    <property type="entry name" value="HATPase_dom"/>
</dbReference>
<organism evidence="11 12">
    <name type="scientific">Ventrimonas faecis</name>
    <dbReference type="NCBI Taxonomy" id="3133170"/>
    <lineage>
        <taxon>Bacteria</taxon>
        <taxon>Bacillati</taxon>
        <taxon>Bacillota</taxon>
        <taxon>Clostridia</taxon>
        <taxon>Lachnospirales</taxon>
        <taxon>Lachnospiraceae</taxon>
        <taxon>Ventrimonas</taxon>
    </lineage>
</organism>
<dbReference type="SUPFAM" id="SSF47384">
    <property type="entry name" value="Homodimeric domain of signal transducing histidine kinase"/>
    <property type="match status" value="1"/>
</dbReference>
<dbReference type="EMBL" id="JBBMFJ010000009">
    <property type="protein sequence ID" value="MEQ2562778.1"/>
    <property type="molecule type" value="Genomic_DNA"/>
</dbReference>
<evidence type="ECO:0000256" key="6">
    <source>
        <dbReference type="ARBA" id="ARBA00022777"/>
    </source>
</evidence>
<evidence type="ECO:0000256" key="4">
    <source>
        <dbReference type="ARBA" id="ARBA00022553"/>
    </source>
</evidence>
<name>A0ABV1HLE9_9FIRM</name>
<dbReference type="PROSITE" id="PS50109">
    <property type="entry name" value="HIS_KIN"/>
    <property type="match status" value="1"/>
</dbReference>
<dbReference type="InterPro" id="IPR036890">
    <property type="entry name" value="HATPase_C_sf"/>
</dbReference>
<dbReference type="CDD" id="cd00082">
    <property type="entry name" value="HisKA"/>
    <property type="match status" value="1"/>
</dbReference>
<dbReference type="Gene3D" id="6.10.340.10">
    <property type="match status" value="1"/>
</dbReference>
<evidence type="ECO:0000313" key="12">
    <source>
        <dbReference type="Proteomes" id="UP001437460"/>
    </source>
</evidence>
<dbReference type="CDD" id="cd06225">
    <property type="entry name" value="HAMP"/>
    <property type="match status" value="1"/>
</dbReference>
<dbReference type="InterPro" id="IPR005467">
    <property type="entry name" value="His_kinase_dom"/>
</dbReference>
<dbReference type="EC" id="2.7.13.3" evidence="3"/>
<keyword evidence="4" id="KW-0597">Phosphoprotein</keyword>
<feature type="domain" description="Histidine kinase" evidence="9">
    <location>
        <begin position="260"/>
        <end position="508"/>
    </location>
</feature>
<dbReference type="RefSeq" id="WP_349229013.1">
    <property type="nucleotide sequence ID" value="NZ_JBBMFJ010000009.1"/>
</dbReference>
<dbReference type="GO" id="GO:0016301">
    <property type="term" value="F:kinase activity"/>
    <property type="evidence" value="ECO:0007669"/>
    <property type="project" value="UniProtKB-KW"/>
</dbReference>
<dbReference type="SUPFAM" id="SSF55874">
    <property type="entry name" value="ATPase domain of HSP90 chaperone/DNA topoisomerase II/histidine kinase"/>
    <property type="match status" value="1"/>
</dbReference>
<comment type="catalytic activity">
    <reaction evidence="1">
        <text>ATP + protein L-histidine = ADP + protein N-phospho-L-histidine.</text>
        <dbReference type="EC" id="2.7.13.3"/>
    </reaction>
</comment>
<dbReference type="SMART" id="SM00388">
    <property type="entry name" value="HisKA"/>
    <property type="match status" value="1"/>
</dbReference>
<dbReference type="Pfam" id="PF00512">
    <property type="entry name" value="HisKA"/>
    <property type="match status" value="1"/>
</dbReference>
<feature type="domain" description="HAMP" evidence="10">
    <location>
        <begin position="200"/>
        <end position="252"/>
    </location>
</feature>
<dbReference type="PANTHER" id="PTHR43711">
    <property type="entry name" value="TWO-COMPONENT HISTIDINE KINASE"/>
    <property type="match status" value="1"/>
</dbReference>
<comment type="caution">
    <text evidence="11">The sequence shown here is derived from an EMBL/GenBank/DDBJ whole genome shotgun (WGS) entry which is preliminary data.</text>
</comment>
<gene>
    <name evidence="11" type="ORF">WMO41_06335</name>
</gene>
<evidence type="ECO:0000256" key="3">
    <source>
        <dbReference type="ARBA" id="ARBA00012438"/>
    </source>
</evidence>
<dbReference type="PANTHER" id="PTHR43711:SF1">
    <property type="entry name" value="HISTIDINE KINASE 1"/>
    <property type="match status" value="1"/>
</dbReference>
<dbReference type="SUPFAM" id="SSF158472">
    <property type="entry name" value="HAMP domain-like"/>
    <property type="match status" value="1"/>
</dbReference>
<dbReference type="InterPro" id="IPR050736">
    <property type="entry name" value="Sensor_HK_Regulatory"/>
</dbReference>
<evidence type="ECO:0000256" key="2">
    <source>
        <dbReference type="ARBA" id="ARBA00004370"/>
    </source>
</evidence>
<evidence type="ECO:0000313" key="11">
    <source>
        <dbReference type="EMBL" id="MEQ2562778.1"/>
    </source>
</evidence>
<keyword evidence="8" id="KW-1133">Transmembrane helix</keyword>
<reference evidence="11 12" key="1">
    <citation type="submission" date="2024-03" db="EMBL/GenBank/DDBJ databases">
        <title>Human intestinal bacterial collection.</title>
        <authorList>
            <person name="Pauvert C."/>
            <person name="Hitch T.C.A."/>
            <person name="Clavel T."/>
        </authorList>
    </citation>
    <scope>NUCLEOTIDE SEQUENCE [LARGE SCALE GENOMIC DNA]</scope>
    <source>
        <strain evidence="11 12">CLA-AP-H27</strain>
    </source>
</reference>
<evidence type="ECO:0000256" key="8">
    <source>
        <dbReference type="SAM" id="Phobius"/>
    </source>
</evidence>
<keyword evidence="8" id="KW-0472">Membrane</keyword>
<accession>A0ABV1HLE9</accession>
<proteinExistence type="predicted"/>
<evidence type="ECO:0000256" key="5">
    <source>
        <dbReference type="ARBA" id="ARBA00022679"/>
    </source>
</evidence>
<dbReference type="Pfam" id="PF02518">
    <property type="entry name" value="HATPase_c"/>
    <property type="match status" value="1"/>
</dbReference>